<dbReference type="SUPFAM" id="SSF55073">
    <property type="entry name" value="Nucleotide cyclase"/>
    <property type="match status" value="1"/>
</dbReference>
<dbReference type="Pfam" id="PF00990">
    <property type="entry name" value="GGDEF"/>
    <property type="match status" value="1"/>
</dbReference>
<evidence type="ECO:0000313" key="3">
    <source>
        <dbReference type="EMBL" id="EYB69209.1"/>
    </source>
</evidence>
<feature type="transmembrane region" description="Helical" evidence="1">
    <location>
        <begin position="137"/>
        <end position="156"/>
    </location>
</feature>
<reference evidence="3 4" key="1">
    <citation type="submission" date="2014-03" db="EMBL/GenBank/DDBJ databases">
        <title>Draft genome sequence of Deinococcus phoenicis 1P10ME.</title>
        <authorList>
            <person name="Stepanov V.G."/>
            <person name="Vaishampayan P."/>
            <person name="Venkateswaran K."/>
            <person name="Fox G.E."/>
        </authorList>
    </citation>
    <scope>NUCLEOTIDE SEQUENCE [LARGE SCALE GENOMIC DNA]</scope>
    <source>
        <strain evidence="3 4">1P10ME</strain>
    </source>
</reference>
<feature type="transmembrane region" description="Helical" evidence="1">
    <location>
        <begin position="83"/>
        <end position="99"/>
    </location>
</feature>
<evidence type="ECO:0000313" key="4">
    <source>
        <dbReference type="Proteomes" id="UP000020492"/>
    </source>
</evidence>
<dbReference type="PROSITE" id="PS50887">
    <property type="entry name" value="GGDEF"/>
    <property type="match status" value="1"/>
</dbReference>
<dbReference type="EMBL" id="JHAC01000011">
    <property type="protein sequence ID" value="EYB69209.1"/>
    <property type="molecule type" value="Genomic_DNA"/>
</dbReference>
<protein>
    <recommendedName>
        <fullName evidence="2">GGDEF domain-containing protein</fullName>
    </recommendedName>
</protein>
<dbReference type="Gene3D" id="3.30.70.270">
    <property type="match status" value="1"/>
</dbReference>
<dbReference type="Proteomes" id="UP000020492">
    <property type="component" value="Unassembled WGS sequence"/>
</dbReference>
<dbReference type="CDD" id="cd01949">
    <property type="entry name" value="GGDEF"/>
    <property type="match status" value="1"/>
</dbReference>
<feature type="transmembrane region" description="Helical" evidence="1">
    <location>
        <begin position="54"/>
        <end position="71"/>
    </location>
</feature>
<dbReference type="eggNOG" id="COG3706">
    <property type="taxonomic scope" value="Bacteria"/>
</dbReference>
<evidence type="ECO:0000256" key="1">
    <source>
        <dbReference type="SAM" id="Phobius"/>
    </source>
</evidence>
<dbReference type="GO" id="GO:0005886">
    <property type="term" value="C:plasma membrane"/>
    <property type="evidence" value="ECO:0007669"/>
    <property type="project" value="TreeGrafter"/>
</dbReference>
<dbReference type="FunFam" id="3.30.70.270:FF:000001">
    <property type="entry name" value="Diguanylate cyclase domain protein"/>
    <property type="match status" value="1"/>
</dbReference>
<feature type="transmembrane region" description="Helical" evidence="1">
    <location>
        <begin position="22"/>
        <end position="42"/>
    </location>
</feature>
<evidence type="ECO:0000259" key="2">
    <source>
        <dbReference type="PROSITE" id="PS50887"/>
    </source>
</evidence>
<keyword evidence="4" id="KW-1185">Reference proteome</keyword>
<dbReference type="AlphaFoldDB" id="A0A016QTU4"/>
<comment type="caution">
    <text evidence="3">The sequence shown here is derived from an EMBL/GenBank/DDBJ whole genome shotgun (WGS) entry which is preliminary data.</text>
</comment>
<feature type="domain" description="GGDEF" evidence="2">
    <location>
        <begin position="203"/>
        <end position="332"/>
    </location>
</feature>
<dbReference type="PANTHER" id="PTHR45138">
    <property type="entry name" value="REGULATORY COMPONENTS OF SENSORY TRANSDUCTION SYSTEM"/>
    <property type="match status" value="1"/>
</dbReference>
<dbReference type="InterPro" id="IPR043128">
    <property type="entry name" value="Rev_trsase/Diguanyl_cyclase"/>
</dbReference>
<dbReference type="GO" id="GO:0052621">
    <property type="term" value="F:diguanylate cyclase activity"/>
    <property type="evidence" value="ECO:0007669"/>
    <property type="project" value="TreeGrafter"/>
</dbReference>
<proteinExistence type="predicted"/>
<accession>A0A016QTU4</accession>
<dbReference type="InterPro" id="IPR050469">
    <property type="entry name" value="Diguanylate_Cyclase"/>
</dbReference>
<dbReference type="SMART" id="SM00267">
    <property type="entry name" value="GGDEF"/>
    <property type="match status" value="1"/>
</dbReference>
<feature type="transmembrane region" description="Helical" evidence="1">
    <location>
        <begin position="106"/>
        <end position="125"/>
    </location>
</feature>
<gene>
    <name evidence="3" type="ORF">DEIPH_ctg011orf0202</name>
</gene>
<dbReference type="NCBIfam" id="TIGR00254">
    <property type="entry name" value="GGDEF"/>
    <property type="match status" value="1"/>
</dbReference>
<keyword evidence="1" id="KW-0472">Membrane</keyword>
<sequence length="342" mass="37427">MGSSILIAVWILQWGRPVPDPFVLYGHPVLLLQCLWATIWLLQGRPLIVAERVVFLMNSLAVLVQLFLSLLAQEDRVLDLSSGAYWMLVAVSILSFLMFSTRHALWLSAGFYTLGVVLPWAALLARGTALATQPELLRVQLTCGAILVLLYSLAWYRERFLVERGQRLTLEQLANTDPLTHLPNRRALYPAVEALLAEVRLGTPGCLVLFDLDHFKRINDTHGHNVGDEILIGSARLVRTALRDTDHLGRWGGEEFLIVLPGVGVVQGQSIAERLRDGLAAHTFAGVGRVTASFGVAALTPHDDLSSSIARADAALYAAKAAGRNCVILRLDLPEAALAEAH</sequence>
<organism evidence="3 4">
    <name type="scientific">Deinococcus phoenicis</name>
    <dbReference type="NCBI Taxonomy" id="1476583"/>
    <lineage>
        <taxon>Bacteria</taxon>
        <taxon>Thermotogati</taxon>
        <taxon>Deinococcota</taxon>
        <taxon>Deinococci</taxon>
        <taxon>Deinococcales</taxon>
        <taxon>Deinococcaceae</taxon>
        <taxon>Deinococcus</taxon>
    </lineage>
</organism>
<dbReference type="GO" id="GO:0043709">
    <property type="term" value="P:cell adhesion involved in single-species biofilm formation"/>
    <property type="evidence" value="ECO:0007669"/>
    <property type="project" value="TreeGrafter"/>
</dbReference>
<dbReference type="InterPro" id="IPR029787">
    <property type="entry name" value="Nucleotide_cyclase"/>
</dbReference>
<dbReference type="STRING" id="1476583.DEIPH_ctg011orf0202"/>
<dbReference type="PATRIC" id="fig|1476583.3.peg.810"/>
<name>A0A016QTU4_9DEIO</name>
<dbReference type="GO" id="GO:1902201">
    <property type="term" value="P:negative regulation of bacterial-type flagellum-dependent cell motility"/>
    <property type="evidence" value="ECO:0007669"/>
    <property type="project" value="TreeGrafter"/>
</dbReference>
<dbReference type="InterPro" id="IPR000160">
    <property type="entry name" value="GGDEF_dom"/>
</dbReference>
<keyword evidence="1" id="KW-0812">Transmembrane</keyword>
<keyword evidence="1" id="KW-1133">Transmembrane helix</keyword>
<dbReference type="PANTHER" id="PTHR45138:SF9">
    <property type="entry name" value="DIGUANYLATE CYCLASE DGCM-RELATED"/>
    <property type="match status" value="1"/>
</dbReference>